<dbReference type="AlphaFoldDB" id="A0A9P6NSE6"/>
<name>A0A9P6NSE6_9BASI</name>
<evidence type="ECO:0000313" key="2">
    <source>
        <dbReference type="EMBL" id="KAG0151363.1"/>
    </source>
</evidence>
<organism evidence="2 3">
    <name type="scientific">Cronartium quercuum f. sp. fusiforme G11</name>
    <dbReference type="NCBI Taxonomy" id="708437"/>
    <lineage>
        <taxon>Eukaryota</taxon>
        <taxon>Fungi</taxon>
        <taxon>Dikarya</taxon>
        <taxon>Basidiomycota</taxon>
        <taxon>Pucciniomycotina</taxon>
        <taxon>Pucciniomycetes</taxon>
        <taxon>Pucciniales</taxon>
        <taxon>Coleosporiaceae</taxon>
        <taxon>Cronartium</taxon>
    </lineage>
</organism>
<dbReference type="EMBL" id="MU167213">
    <property type="protein sequence ID" value="KAG0151363.1"/>
    <property type="molecule type" value="Genomic_DNA"/>
</dbReference>
<protein>
    <submittedName>
        <fullName evidence="2">Uncharacterized protein</fullName>
    </submittedName>
</protein>
<feature type="region of interest" description="Disordered" evidence="1">
    <location>
        <begin position="122"/>
        <end position="141"/>
    </location>
</feature>
<evidence type="ECO:0000256" key="1">
    <source>
        <dbReference type="SAM" id="MobiDB-lite"/>
    </source>
</evidence>
<evidence type="ECO:0000313" key="3">
    <source>
        <dbReference type="Proteomes" id="UP000886653"/>
    </source>
</evidence>
<gene>
    <name evidence="2" type="ORF">CROQUDRAFT_130058</name>
</gene>
<reference evidence="2" key="1">
    <citation type="submission" date="2013-11" db="EMBL/GenBank/DDBJ databases">
        <title>Genome sequence of the fusiform rust pathogen reveals effectors for host alternation and coevolution with pine.</title>
        <authorList>
            <consortium name="DOE Joint Genome Institute"/>
            <person name="Smith K."/>
            <person name="Pendleton A."/>
            <person name="Kubisiak T."/>
            <person name="Anderson C."/>
            <person name="Salamov A."/>
            <person name="Aerts A."/>
            <person name="Riley R."/>
            <person name="Clum A."/>
            <person name="Lindquist E."/>
            <person name="Ence D."/>
            <person name="Campbell M."/>
            <person name="Kronenberg Z."/>
            <person name="Feau N."/>
            <person name="Dhillon B."/>
            <person name="Hamelin R."/>
            <person name="Burleigh J."/>
            <person name="Smith J."/>
            <person name="Yandell M."/>
            <person name="Nelson C."/>
            <person name="Grigoriev I."/>
            <person name="Davis J."/>
        </authorList>
    </citation>
    <scope>NUCLEOTIDE SEQUENCE</scope>
    <source>
        <strain evidence="2">G11</strain>
    </source>
</reference>
<sequence length="141" mass="16200">MQLKQALEMYQKHLLAYTTAHPITTFPAATVVDNTQSRSILDMQVTWSPKIIGVFKQTTHQDGDSQLLRKWTVQVTKAQLMHFKEDFSMISRVFVKFPELEVHQSPDEIVQVASATKEEVWENYEVDSNSDDENGLDVEDV</sequence>
<comment type="caution">
    <text evidence="2">The sequence shown here is derived from an EMBL/GenBank/DDBJ whole genome shotgun (WGS) entry which is preliminary data.</text>
</comment>
<dbReference type="Proteomes" id="UP000886653">
    <property type="component" value="Unassembled WGS sequence"/>
</dbReference>
<proteinExistence type="predicted"/>
<accession>A0A9P6NSE6</accession>
<keyword evidence="3" id="KW-1185">Reference proteome</keyword>